<evidence type="ECO:0000256" key="6">
    <source>
        <dbReference type="ARBA" id="ARBA00022833"/>
    </source>
</evidence>
<dbReference type="InterPro" id="IPR013088">
    <property type="entry name" value="Znf_NHR/GATA"/>
</dbReference>
<keyword evidence="10 16" id="KW-0675">Receptor</keyword>
<evidence type="ECO:0000256" key="2">
    <source>
        <dbReference type="ARBA" id="ARBA00008092"/>
    </source>
</evidence>
<dbReference type="PRINTS" id="PR00398">
    <property type="entry name" value="STRDHORMONER"/>
</dbReference>
<keyword evidence="11" id="KW-0539">Nucleus</keyword>
<keyword evidence="4" id="KW-0479">Metal-binding</keyword>
<dbReference type="PANTHER" id="PTHR45805">
    <property type="entry name" value="NUCLEAR HORMONE RECEPTOR HR3-RELATED"/>
    <property type="match status" value="1"/>
</dbReference>
<dbReference type="Gene3D" id="3.30.930.10">
    <property type="entry name" value="Bira Bifunctional Protein, Domain 2"/>
    <property type="match status" value="1"/>
</dbReference>
<dbReference type="Pfam" id="PF03099">
    <property type="entry name" value="BPL_LplA_LipB"/>
    <property type="match status" value="1"/>
</dbReference>
<dbReference type="InterPro" id="IPR000536">
    <property type="entry name" value="Nucl_hrmn_rcpt_lig-bd"/>
</dbReference>
<comment type="similarity">
    <text evidence="3">Belongs to the biotin--protein ligase family.</text>
</comment>
<dbReference type="GO" id="GO:0008270">
    <property type="term" value="F:zinc ion binding"/>
    <property type="evidence" value="ECO:0007669"/>
    <property type="project" value="UniProtKB-KW"/>
</dbReference>
<reference evidence="16" key="1">
    <citation type="submission" date="2020-08" db="EMBL/GenBank/DDBJ databases">
        <title>Multicomponent nature underlies the extraordinary mechanical properties of spider dragline silk.</title>
        <authorList>
            <person name="Kono N."/>
            <person name="Nakamura H."/>
            <person name="Mori M."/>
            <person name="Yoshida Y."/>
            <person name="Ohtoshi R."/>
            <person name="Malay A.D."/>
            <person name="Moran D.A.P."/>
            <person name="Tomita M."/>
            <person name="Numata K."/>
            <person name="Arakawa K."/>
        </authorList>
    </citation>
    <scope>NUCLEOTIDE SEQUENCE</scope>
</reference>
<dbReference type="PROSITE" id="PS51843">
    <property type="entry name" value="NR_LBD"/>
    <property type="match status" value="1"/>
</dbReference>
<evidence type="ECO:0000259" key="15">
    <source>
        <dbReference type="PROSITE" id="PS51843"/>
    </source>
</evidence>
<evidence type="ECO:0000256" key="5">
    <source>
        <dbReference type="ARBA" id="ARBA00022771"/>
    </source>
</evidence>
<evidence type="ECO:0000256" key="4">
    <source>
        <dbReference type="ARBA" id="ARBA00022723"/>
    </source>
</evidence>
<dbReference type="SMART" id="SM00399">
    <property type="entry name" value="ZnF_C4"/>
    <property type="match status" value="1"/>
</dbReference>
<dbReference type="GO" id="GO:0000978">
    <property type="term" value="F:RNA polymerase II cis-regulatory region sequence-specific DNA binding"/>
    <property type="evidence" value="ECO:0007669"/>
    <property type="project" value="TreeGrafter"/>
</dbReference>
<dbReference type="GO" id="GO:0004077">
    <property type="term" value="F:biotin--[biotin carboxyl-carrier protein] ligase activity"/>
    <property type="evidence" value="ECO:0007669"/>
    <property type="project" value="InterPro"/>
</dbReference>
<dbReference type="SUPFAM" id="SSF55681">
    <property type="entry name" value="Class II aaRS and biotin synthetases"/>
    <property type="match status" value="1"/>
</dbReference>
<name>A0A8X7BVZ7_9ARAC</name>
<dbReference type="InterPro" id="IPR001628">
    <property type="entry name" value="Znf_hrmn_rcpt"/>
</dbReference>
<dbReference type="SUPFAM" id="SSF57716">
    <property type="entry name" value="Glucocorticoid receptor-like (DNA-binding domain)"/>
    <property type="match status" value="2"/>
</dbReference>
<dbReference type="Pfam" id="PF00105">
    <property type="entry name" value="zf-C4"/>
    <property type="match status" value="2"/>
</dbReference>
<feature type="domain" description="BPL/LPL catalytic" evidence="14">
    <location>
        <begin position="335"/>
        <end position="530"/>
    </location>
</feature>
<evidence type="ECO:0000313" key="16">
    <source>
        <dbReference type="EMBL" id="GFY43999.1"/>
    </source>
</evidence>
<accession>A0A8X7BVZ7</accession>
<dbReference type="PROSITE" id="PS51030">
    <property type="entry name" value="NUCLEAR_REC_DBD_2"/>
    <property type="match status" value="1"/>
</dbReference>
<evidence type="ECO:0000256" key="11">
    <source>
        <dbReference type="ARBA" id="ARBA00023242"/>
    </source>
</evidence>
<feature type="domain" description="NR LBD" evidence="15">
    <location>
        <begin position="783"/>
        <end position="1028"/>
    </location>
</feature>
<dbReference type="GO" id="GO:0005634">
    <property type="term" value="C:nucleus"/>
    <property type="evidence" value="ECO:0007669"/>
    <property type="project" value="UniProtKB-SubCell"/>
</dbReference>
<dbReference type="Proteomes" id="UP000886998">
    <property type="component" value="Unassembled WGS sequence"/>
</dbReference>
<dbReference type="InterPro" id="IPR001728">
    <property type="entry name" value="ThyrH_rcpt"/>
</dbReference>
<dbReference type="InterPro" id="IPR004143">
    <property type="entry name" value="BPL_LPL_catalytic"/>
</dbReference>
<proteinExistence type="inferred from homology"/>
<keyword evidence="8" id="KW-0238">DNA-binding</keyword>
<dbReference type="InterPro" id="IPR045864">
    <property type="entry name" value="aa-tRNA-synth_II/BPL/LPL"/>
</dbReference>
<gene>
    <name evidence="16" type="primary">Hr3</name>
    <name evidence="16" type="ORF">TNIN_379131</name>
</gene>
<comment type="caution">
    <text evidence="16">The sequence shown here is derived from an EMBL/GenBank/DDBJ whole genome shotgun (WGS) entry which is preliminary data.</text>
</comment>
<evidence type="ECO:0000256" key="3">
    <source>
        <dbReference type="ARBA" id="ARBA00009934"/>
    </source>
</evidence>
<evidence type="ECO:0000256" key="12">
    <source>
        <dbReference type="SAM" id="MobiDB-lite"/>
    </source>
</evidence>
<dbReference type="PRINTS" id="PR00047">
    <property type="entry name" value="STROIDFINGER"/>
</dbReference>
<evidence type="ECO:0000256" key="1">
    <source>
        <dbReference type="ARBA" id="ARBA00004123"/>
    </source>
</evidence>
<dbReference type="PRINTS" id="PR00546">
    <property type="entry name" value="THYROIDHORMR"/>
</dbReference>
<evidence type="ECO:0000256" key="7">
    <source>
        <dbReference type="ARBA" id="ARBA00023015"/>
    </source>
</evidence>
<sequence length="1031" mass="116450">MEIGMPKPQRAQIEIIPCKVCGDKSSGVHYGVITCEGCKFCCATRVYYKQQILVQERLFRFPKMSGNKLLMKPPNVLVYIGEKEQRLFNNIAVNLMKCLNKNKYVVYELKKSQVLESPWKENTALLVMFSEEIEPNIAEAFRDFLENAGKILVFCSNFDHANAGLKFNVISDCTLVKINYKTMFDVPLYRGKYSYSLENSKCLATDDEGKSCILKSTHNTNTLIVSSVHLALDSSIVEDAQQDDVKRLLILKNILNEELGLETDFVKIPAPTPGCILVDNEELLPKLKNKIITEVYLGKLEKSIIYPNEQPGSEVDVKVPLLFENEFPDDIAFNKTAYFSNLKCKHLGIVVAFFPVLTSTMIAIESLRQYEGIVVVAGCQVTGRGRSDNKWISPVGGAMFTLHFSFSLSSQIGQRMSILQHLASLAVVHGIRKKPMYSKLDLRLKWPNDLFFETDKKFGGILVNTTLQGSKIDAFIGIGVNVANEQPTVCINSIIRKHNETTGDNLPLLSTEEVIAFTITELESLIDDFQKTGPKKFLSLYYLYWLHKDQRVTLTSLNKEAVIQGLDEYGFLVVETDDGKKLTLQPDGNRFDIMKNLIGFFRRSQSSVVNYQCPRQKNCVVDRVNRNRCQYCRLQKCLALGMSRDAVKFGRMSKKQREKVEDEVRFHRAQLVRPQGAAAPSHSTPQPTETSPDSSVFDHQQQPSSSNQHVSYINSGYTYNGDLNTFTTNGYTYTPQAIQFDLGSTDYVDSTTFDPQQQLESIPDANSLLITVVPPGPMTTNSHLELLTKTLTEAHTRTCLYTSEQVAEIMRKPPDVTAILCYKSMEHEQLWLDCAQKLTNIIQQIIEFAKMVPGFMKLSQDDQILLLKAGSFEMSVLRMSRYLDPLTNLVMYGETMIPSEAFTTADTSEMKLVNNTFETAKSIAELKLTESELALYSACVLLSPDRLGLKNVADVQTLYQAILKALKYELEQTHKLPYKGDVRVFDVLMAKLADLRDLSILHMETLAKFRCSAPHLDFPALHKELFSIENM</sequence>
<dbReference type="SUPFAM" id="SSF48508">
    <property type="entry name" value="Nuclear receptor ligand-binding domain"/>
    <property type="match status" value="1"/>
</dbReference>
<keyword evidence="7" id="KW-0805">Transcription regulation</keyword>
<dbReference type="PROSITE" id="PS51733">
    <property type="entry name" value="BPL_LPL_CATALYTIC"/>
    <property type="match status" value="1"/>
</dbReference>
<dbReference type="InterPro" id="IPR004408">
    <property type="entry name" value="Biotin_CoA_COase_ligase"/>
</dbReference>
<dbReference type="Pfam" id="PF02237">
    <property type="entry name" value="BPL_C"/>
    <property type="match status" value="1"/>
</dbReference>
<evidence type="ECO:0000259" key="13">
    <source>
        <dbReference type="PROSITE" id="PS51030"/>
    </source>
</evidence>
<feature type="domain" description="Nuclear receptor" evidence="13">
    <location>
        <begin position="549"/>
        <end position="649"/>
    </location>
</feature>
<keyword evidence="5" id="KW-0863">Zinc-finger</keyword>
<dbReference type="InterPro" id="IPR001723">
    <property type="entry name" value="Nuclear_hrmn_rcpt"/>
</dbReference>
<dbReference type="GO" id="GO:0004879">
    <property type="term" value="F:nuclear receptor activity"/>
    <property type="evidence" value="ECO:0007669"/>
    <property type="project" value="InterPro"/>
</dbReference>
<dbReference type="InterPro" id="IPR003142">
    <property type="entry name" value="BPL_C"/>
</dbReference>
<protein>
    <submittedName>
        <fullName evidence="16">Probable nuclear hormone receptor HR3</fullName>
    </submittedName>
</protein>
<dbReference type="InterPro" id="IPR035500">
    <property type="entry name" value="NHR-like_dom_sf"/>
</dbReference>
<dbReference type="Pfam" id="PF00104">
    <property type="entry name" value="Hormone_recep"/>
    <property type="match status" value="1"/>
</dbReference>
<evidence type="ECO:0000313" key="17">
    <source>
        <dbReference type="Proteomes" id="UP000886998"/>
    </source>
</evidence>
<dbReference type="PANTHER" id="PTHR45805:SF2">
    <property type="entry name" value="NUCLEAR HORMONE RECEPTOR HR3-RELATED"/>
    <property type="match status" value="1"/>
</dbReference>
<feature type="region of interest" description="Disordered" evidence="12">
    <location>
        <begin position="671"/>
        <end position="709"/>
    </location>
</feature>
<dbReference type="Gene3D" id="1.10.565.10">
    <property type="entry name" value="Retinoid X Receptor"/>
    <property type="match status" value="1"/>
</dbReference>
<dbReference type="AlphaFoldDB" id="A0A8X7BVZ7"/>
<dbReference type="EMBL" id="BMAV01003985">
    <property type="protein sequence ID" value="GFY43999.1"/>
    <property type="molecule type" value="Genomic_DNA"/>
</dbReference>
<evidence type="ECO:0000259" key="14">
    <source>
        <dbReference type="PROSITE" id="PS51733"/>
    </source>
</evidence>
<dbReference type="OrthoDB" id="8832025at2759"/>
<evidence type="ECO:0000256" key="8">
    <source>
        <dbReference type="ARBA" id="ARBA00023125"/>
    </source>
</evidence>
<dbReference type="Gene3D" id="3.30.50.10">
    <property type="entry name" value="Erythroid Transcription Factor GATA-1, subunit A"/>
    <property type="match status" value="2"/>
</dbReference>
<keyword evidence="17" id="KW-1185">Reference proteome</keyword>
<comment type="subcellular location">
    <subcellularLocation>
        <location evidence="1">Nucleus</location>
    </subcellularLocation>
</comment>
<comment type="similarity">
    <text evidence="2">Belongs to the nuclear hormone receptor family. NR1 subfamily.</text>
</comment>
<evidence type="ECO:0000256" key="10">
    <source>
        <dbReference type="ARBA" id="ARBA00023170"/>
    </source>
</evidence>
<evidence type="ECO:0000256" key="9">
    <source>
        <dbReference type="ARBA" id="ARBA00023163"/>
    </source>
</evidence>
<keyword evidence="6" id="KW-0862">Zinc</keyword>
<dbReference type="NCBIfam" id="TIGR00121">
    <property type="entry name" value="birA_ligase"/>
    <property type="match status" value="1"/>
</dbReference>
<dbReference type="SMART" id="SM00430">
    <property type="entry name" value="HOLI"/>
    <property type="match status" value="1"/>
</dbReference>
<keyword evidence="9" id="KW-0804">Transcription</keyword>
<dbReference type="CDD" id="cd16442">
    <property type="entry name" value="BPL"/>
    <property type="match status" value="1"/>
</dbReference>
<organism evidence="16 17">
    <name type="scientific">Trichonephila inaurata madagascariensis</name>
    <dbReference type="NCBI Taxonomy" id="2747483"/>
    <lineage>
        <taxon>Eukaryota</taxon>
        <taxon>Metazoa</taxon>
        <taxon>Ecdysozoa</taxon>
        <taxon>Arthropoda</taxon>
        <taxon>Chelicerata</taxon>
        <taxon>Arachnida</taxon>
        <taxon>Araneae</taxon>
        <taxon>Araneomorphae</taxon>
        <taxon>Entelegynae</taxon>
        <taxon>Araneoidea</taxon>
        <taxon>Nephilidae</taxon>
        <taxon>Trichonephila</taxon>
        <taxon>Trichonephila inaurata</taxon>
    </lineage>
</organism>
<feature type="compositionally biased region" description="Polar residues" evidence="12">
    <location>
        <begin position="681"/>
        <end position="709"/>
    </location>
</feature>